<comment type="caution">
    <text evidence="1">The sequence shown here is derived from an EMBL/GenBank/DDBJ whole genome shotgun (WGS) entry which is preliminary data.</text>
</comment>
<dbReference type="EMBL" id="JAAIKE010000001">
    <property type="protein sequence ID" value="NEX45178.1"/>
    <property type="molecule type" value="Genomic_DNA"/>
</dbReference>
<organism evidence="1 2">
    <name type="scientific">Pseudotabrizicola algicola</name>
    <dbReference type="NCBI Taxonomy" id="2709381"/>
    <lineage>
        <taxon>Bacteria</taxon>
        <taxon>Pseudomonadati</taxon>
        <taxon>Pseudomonadota</taxon>
        <taxon>Alphaproteobacteria</taxon>
        <taxon>Rhodobacterales</taxon>
        <taxon>Paracoccaceae</taxon>
        <taxon>Pseudotabrizicola</taxon>
    </lineage>
</organism>
<proteinExistence type="predicted"/>
<evidence type="ECO:0000313" key="1">
    <source>
        <dbReference type="EMBL" id="NEX45178.1"/>
    </source>
</evidence>
<dbReference type="RefSeq" id="WP_164609189.1">
    <property type="nucleotide sequence ID" value="NZ_JAAIKE010000001.1"/>
</dbReference>
<name>A0A6B3RJW1_9RHOB</name>
<sequence>MVADHEAAINDALEAATAEAISTVRDGAPANLDTLAALASAIDNDPDFSATVAAALADSIATEAAARQAAVAAEAAARSGADAALTADIAAEVTARQTAVAAEAALRAAADDTLTASIAAEAALRAAHEARTDNPHSLTKAQIDLAPIGLGRDDVGALEGGVVDANDRGVGFNEEGQVHSGGVVIYREDLSADRDEVAEIVPFLASGDGKTMIGIREDGIDIAMSQEMLDRIGGGAGAGGYTDPAIFLGSGRRVFNVRAGNDYTYATTQLPDGYVSDIVQVVDRETAIPVSALPLRHVAVTGQSNAGAGPGPAGQPPVAGTLVKDFVLRANADDYASGSTLRLPGGANDFVSASEPRLANQAQAPMAMIGYAMHMLDRRAGREIPGAIISTAWQGGQTIDKFFPGVFPSAPGSESPLYENLYAQIANAALVAAAPYSRSVEHNIFYIQGEGDTNFTSYLAQMTDYIEDVLPTFAAVASGGATPHFFLYQTQTGTAASIAAMGSGNAQLQVARDFLGAGVTLIGPMYQGPVHDNIHHNNPARMMMGEIAALAYEWVRIKGQVFNPLWQVAGGVTRSGAVITIPLQLPPGTSALSFDTDWVADIVDKGFWYSDDSGSPPAMSTVTISGTNIVVTLAANPGSATGKTIGYGTKKTTETAGWASSRGLVYADTGIPSPYHGLGYAVPPTIRHYLCRFTETFA</sequence>
<dbReference type="AlphaFoldDB" id="A0A6B3RJW1"/>
<dbReference type="InterPro" id="IPR036514">
    <property type="entry name" value="SGNH_hydro_sf"/>
</dbReference>
<protein>
    <recommendedName>
        <fullName evidence="3">Sialate O-acetylesterase domain-containing protein</fullName>
    </recommendedName>
</protein>
<dbReference type="SUPFAM" id="SSF52266">
    <property type="entry name" value="SGNH hydrolase"/>
    <property type="match status" value="1"/>
</dbReference>
<reference evidence="1 2" key="1">
    <citation type="submission" date="2020-02" db="EMBL/GenBank/DDBJ databases">
        <title>Rhodobacter algicola sp. nov., isolated from microalga culture.</title>
        <authorList>
            <person name="Park C.-Y."/>
        </authorList>
    </citation>
    <scope>NUCLEOTIDE SEQUENCE [LARGE SCALE GENOMIC DNA]</scope>
    <source>
        <strain evidence="1 2">ETT8</strain>
    </source>
</reference>
<keyword evidence="2" id="KW-1185">Reference proteome</keyword>
<evidence type="ECO:0000313" key="2">
    <source>
        <dbReference type="Proteomes" id="UP000481421"/>
    </source>
</evidence>
<accession>A0A6B3RJW1</accession>
<dbReference type="Gene3D" id="3.40.50.1110">
    <property type="entry name" value="SGNH hydrolase"/>
    <property type="match status" value="1"/>
</dbReference>
<evidence type="ECO:0008006" key="3">
    <source>
        <dbReference type="Google" id="ProtNLM"/>
    </source>
</evidence>
<dbReference type="GO" id="GO:0016788">
    <property type="term" value="F:hydrolase activity, acting on ester bonds"/>
    <property type="evidence" value="ECO:0007669"/>
    <property type="project" value="UniProtKB-ARBA"/>
</dbReference>
<dbReference type="Proteomes" id="UP000481421">
    <property type="component" value="Unassembled WGS sequence"/>
</dbReference>
<gene>
    <name evidence="1" type="ORF">G3572_03100</name>
</gene>